<dbReference type="PANTHER" id="PTHR11011:SF61">
    <property type="entry name" value="FATTY ACYL-COA REDUCTASE"/>
    <property type="match status" value="1"/>
</dbReference>
<dbReference type="InterPro" id="IPR013120">
    <property type="entry name" value="FAR_NAD-bd"/>
</dbReference>
<keyword evidence="1" id="KW-0443">Lipid metabolism</keyword>
<keyword evidence="1" id="KW-0812">Transmembrane</keyword>
<evidence type="ECO:0000313" key="4">
    <source>
        <dbReference type="Proteomes" id="UP001353858"/>
    </source>
</evidence>
<protein>
    <recommendedName>
        <fullName evidence="1">Fatty acyl-CoA reductase</fullName>
        <ecNumber evidence="1">1.2.1.84</ecNumber>
    </recommendedName>
</protein>
<feature type="transmembrane region" description="Helical" evidence="1">
    <location>
        <begin position="247"/>
        <end position="270"/>
    </location>
</feature>
<dbReference type="InterPro" id="IPR018247">
    <property type="entry name" value="EF_Hand_1_Ca_BS"/>
</dbReference>
<dbReference type="PANTHER" id="PTHR11011">
    <property type="entry name" value="MALE STERILITY PROTEIN 2-RELATED"/>
    <property type="match status" value="1"/>
</dbReference>
<dbReference type="EC" id="1.2.1.84" evidence="1"/>
<accession>A0AAN7NWA3</accession>
<dbReference type="Pfam" id="PF07993">
    <property type="entry name" value="NAD_binding_4"/>
    <property type="match status" value="1"/>
</dbReference>
<dbReference type="GO" id="GO:0005777">
    <property type="term" value="C:peroxisome"/>
    <property type="evidence" value="ECO:0007669"/>
    <property type="project" value="TreeGrafter"/>
</dbReference>
<reference evidence="4" key="1">
    <citation type="submission" date="2023-01" db="EMBL/GenBank/DDBJ databases">
        <title>Key to firefly adult light organ development and bioluminescence: homeobox transcription factors regulate luciferase expression and transportation to peroxisome.</title>
        <authorList>
            <person name="Fu X."/>
        </authorList>
    </citation>
    <scope>NUCLEOTIDE SEQUENCE [LARGE SCALE GENOMIC DNA]</scope>
</reference>
<evidence type="ECO:0000313" key="3">
    <source>
        <dbReference type="EMBL" id="KAK4873985.1"/>
    </source>
</evidence>
<sequence length="401" mass="46916">MVLEHCMKLTIYVTRKNNKDTGAFVSFDFAVKVTLIFFLLRLLAILFVQSYLGLSEETRKMLRKKTNIIFHLAATIQFDDPLKKTILLNVRGTKYMLDFAKECRKLSVFNHTSTAYCHLHEKVLYEKAYLPPADPHMIIKLVEWIDEKITDSITEQILDGYPNTYAFTKPLGEVLVNDEMDNLLVIILRPSVVIPIGLLIAAGKGVLRTMYLSWQEIIKMGRQIIETKLPLNGVVWYPGGPMKRSRLLHYICMVLFHYIPAIFLDSLTFLSENKPDFNNDGSLNARELMTDLEIQLYKVDGQSIDMDEYFYQSTHVARLYALKEGDEIMWCLDRFCILMFLLSMFKNNLHYCSYMYIKNIIVYRFWDNVETRTLSQVFCKYNITSRTERESMYFEKPAEPC</sequence>
<dbReference type="PROSITE" id="PS00018">
    <property type="entry name" value="EF_HAND_1"/>
    <property type="match status" value="1"/>
</dbReference>
<name>A0AAN7NWA3_9COLE</name>
<dbReference type="Proteomes" id="UP001353858">
    <property type="component" value="Unassembled WGS sequence"/>
</dbReference>
<comment type="caution">
    <text evidence="3">The sequence shown here is derived from an EMBL/GenBank/DDBJ whole genome shotgun (WGS) entry which is preliminary data.</text>
</comment>
<dbReference type="InterPro" id="IPR026055">
    <property type="entry name" value="FAR"/>
</dbReference>
<evidence type="ECO:0000259" key="2">
    <source>
        <dbReference type="Pfam" id="PF07993"/>
    </source>
</evidence>
<gene>
    <name evidence="3" type="ORF">RN001_013345</name>
</gene>
<comment type="similarity">
    <text evidence="1">Belongs to the fatty acyl-CoA reductase family.</text>
</comment>
<keyword evidence="1" id="KW-1133">Transmembrane helix</keyword>
<proteinExistence type="inferred from homology"/>
<keyword evidence="1" id="KW-0560">Oxidoreductase</keyword>
<dbReference type="GO" id="GO:0080019">
    <property type="term" value="F:alcohol-forming very long-chain fatty acyl-CoA reductase activity"/>
    <property type="evidence" value="ECO:0007669"/>
    <property type="project" value="InterPro"/>
</dbReference>
<feature type="transmembrane region" description="Helical" evidence="1">
    <location>
        <begin position="29"/>
        <end position="54"/>
    </location>
</feature>
<feature type="domain" description="Thioester reductase (TE)" evidence="2">
    <location>
        <begin position="49"/>
        <end position="218"/>
    </location>
</feature>
<dbReference type="EMBL" id="JARPUR010000006">
    <property type="protein sequence ID" value="KAK4873985.1"/>
    <property type="molecule type" value="Genomic_DNA"/>
</dbReference>
<dbReference type="AlphaFoldDB" id="A0AAN7NWA3"/>
<dbReference type="SUPFAM" id="SSF51735">
    <property type="entry name" value="NAD(P)-binding Rossmann-fold domains"/>
    <property type="match status" value="1"/>
</dbReference>
<dbReference type="InterPro" id="IPR036291">
    <property type="entry name" value="NAD(P)-bd_dom_sf"/>
</dbReference>
<organism evidence="3 4">
    <name type="scientific">Aquatica leii</name>
    <dbReference type="NCBI Taxonomy" id="1421715"/>
    <lineage>
        <taxon>Eukaryota</taxon>
        <taxon>Metazoa</taxon>
        <taxon>Ecdysozoa</taxon>
        <taxon>Arthropoda</taxon>
        <taxon>Hexapoda</taxon>
        <taxon>Insecta</taxon>
        <taxon>Pterygota</taxon>
        <taxon>Neoptera</taxon>
        <taxon>Endopterygota</taxon>
        <taxon>Coleoptera</taxon>
        <taxon>Polyphaga</taxon>
        <taxon>Elateriformia</taxon>
        <taxon>Elateroidea</taxon>
        <taxon>Lampyridae</taxon>
        <taxon>Luciolinae</taxon>
        <taxon>Aquatica</taxon>
    </lineage>
</organism>
<dbReference type="GO" id="GO:0035336">
    <property type="term" value="P:long-chain fatty-acyl-CoA metabolic process"/>
    <property type="evidence" value="ECO:0007669"/>
    <property type="project" value="TreeGrafter"/>
</dbReference>
<comment type="function">
    <text evidence="1">Catalyzes the reduction of fatty acyl-CoA to fatty alcohols.</text>
</comment>
<dbReference type="GO" id="GO:0102965">
    <property type="term" value="F:alcohol-forming long-chain fatty acyl-CoA reductase activity"/>
    <property type="evidence" value="ECO:0007669"/>
    <property type="project" value="UniProtKB-EC"/>
</dbReference>
<evidence type="ECO:0000256" key="1">
    <source>
        <dbReference type="RuleBase" id="RU363097"/>
    </source>
</evidence>
<keyword evidence="1" id="KW-0521">NADP</keyword>
<keyword evidence="1" id="KW-0444">Lipid biosynthesis</keyword>
<dbReference type="Gene3D" id="3.40.50.720">
    <property type="entry name" value="NAD(P)-binding Rossmann-like Domain"/>
    <property type="match status" value="1"/>
</dbReference>
<keyword evidence="1" id="KW-0472">Membrane</keyword>
<keyword evidence="4" id="KW-1185">Reference proteome</keyword>
<comment type="catalytic activity">
    <reaction evidence="1">
        <text>a long-chain fatty acyl-CoA + 2 NADPH + 2 H(+) = a long-chain primary fatty alcohol + 2 NADP(+) + CoA</text>
        <dbReference type="Rhea" id="RHEA:52716"/>
        <dbReference type="ChEBI" id="CHEBI:15378"/>
        <dbReference type="ChEBI" id="CHEBI:57287"/>
        <dbReference type="ChEBI" id="CHEBI:57783"/>
        <dbReference type="ChEBI" id="CHEBI:58349"/>
        <dbReference type="ChEBI" id="CHEBI:77396"/>
        <dbReference type="ChEBI" id="CHEBI:83139"/>
        <dbReference type="EC" id="1.2.1.84"/>
    </reaction>
</comment>